<protein>
    <submittedName>
        <fullName evidence="1">Uncharacterized protein</fullName>
    </submittedName>
</protein>
<gene>
    <name evidence="1" type="ORF">S01H1_69014</name>
</gene>
<dbReference type="AlphaFoldDB" id="X0X0A5"/>
<dbReference type="EMBL" id="BARS01045794">
    <property type="protein sequence ID" value="GAG36624.1"/>
    <property type="molecule type" value="Genomic_DNA"/>
</dbReference>
<accession>X0X0A5</accession>
<proteinExistence type="predicted"/>
<comment type="caution">
    <text evidence="1">The sequence shown here is derived from an EMBL/GenBank/DDBJ whole genome shotgun (WGS) entry which is preliminary data.</text>
</comment>
<feature type="non-terminal residue" evidence="1">
    <location>
        <position position="85"/>
    </location>
</feature>
<sequence>MSQSFRYEPAMYLDNVCSPAQFPNHVRDSFSRYVGILIRNRDYELMDKEISRRILEKNRELNLKSSQELLLIDKQGLLYATPTSD</sequence>
<organism evidence="1">
    <name type="scientific">marine sediment metagenome</name>
    <dbReference type="NCBI Taxonomy" id="412755"/>
    <lineage>
        <taxon>unclassified sequences</taxon>
        <taxon>metagenomes</taxon>
        <taxon>ecological metagenomes</taxon>
    </lineage>
</organism>
<evidence type="ECO:0000313" key="1">
    <source>
        <dbReference type="EMBL" id="GAG36624.1"/>
    </source>
</evidence>
<reference evidence="1" key="1">
    <citation type="journal article" date="2014" name="Front. Microbiol.">
        <title>High frequency of phylogenetically diverse reductive dehalogenase-homologous genes in deep subseafloor sedimentary metagenomes.</title>
        <authorList>
            <person name="Kawai M."/>
            <person name="Futagami T."/>
            <person name="Toyoda A."/>
            <person name="Takaki Y."/>
            <person name="Nishi S."/>
            <person name="Hori S."/>
            <person name="Arai W."/>
            <person name="Tsubouchi T."/>
            <person name="Morono Y."/>
            <person name="Uchiyama I."/>
            <person name="Ito T."/>
            <person name="Fujiyama A."/>
            <person name="Inagaki F."/>
            <person name="Takami H."/>
        </authorList>
    </citation>
    <scope>NUCLEOTIDE SEQUENCE</scope>
    <source>
        <strain evidence="1">Expedition CK06-06</strain>
    </source>
</reference>
<name>X0X0A5_9ZZZZ</name>